<dbReference type="GO" id="GO:0006508">
    <property type="term" value="P:proteolysis"/>
    <property type="evidence" value="ECO:0007669"/>
    <property type="project" value="UniProtKB-KW"/>
</dbReference>
<evidence type="ECO:0000256" key="5">
    <source>
        <dbReference type="SAM" id="Phobius"/>
    </source>
</evidence>
<keyword evidence="5" id="KW-0812">Transmembrane</keyword>
<dbReference type="GO" id="GO:0004190">
    <property type="term" value="F:aspartic-type endopeptidase activity"/>
    <property type="evidence" value="ECO:0007669"/>
    <property type="project" value="UniProtKB-KW"/>
</dbReference>
<keyword evidence="4" id="KW-0378">Hydrolase</keyword>
<keyword evidence="5" id="KW-0472">Membrane</keyword>
<comment type="similarity">
    <text evidence="1">Belongs to the DDI1 family.</text>
</comment>
<proteinExistence type="inferred from homology"/>
<dbReference type="PANTHER" id="PTHR12917:SF1">
    <property type="entry name" value="AT13091P"/>
    <property type="match status" value="1"/>
</dbReference>
<keyword evidence="5" id="KW-1133">Transmembrane helix</keyword>
<evidence type="ECO:0000313" key="6">
    <source>
        <dbReference type="Proteomes" id="UP000887578"/>
    </source>
</evidence>
<evidence type="ECO:0000256" key="4">
    <source>
        <dbReference type="ARBA" id="ARBA00022801"/>
    </source>
</evidence>
<dbReference type="WBParaSite" id="PDA_v2.g4533.t1">
    <property type="protein sequence ID" value="PDA_v2.g4533.t1"/>
    <property type="gene ID" value="PDA_v2.g4533"/>
</dbReference>
<protein>
    <submittedName>
        <fullName evidence="7">Peptidase A2 domain-containing protein</fullName>
    </submittedName>
</protein>
<evidence type="ECO:0000256" key="1">
    <source>
        <dbReference type="ARBA" id="ARBA00009136"/>
    </source>
</evidence>
<accession>A0A914QLI6</accession>
<dbReference type="Gene3D" id="1.20.5.1890">
    <property type="match status" value="1"/>
</dbReference>
<evidence type="ECO:0000256" key="2">
    <source>
        <dbReference type="ARBA" id="ARBA00022670"/>
    </source>
</evidence>
<dbReference type="Gene3D" id="2.40.70.10">
    <property type="entry name" value="Acid Proteases"/>
    <property type="match status" value="1"/>
</dbReference>
<evidence type="ECO:0000313" key="7">
    <source>
        <dbReference type="WBParaSite" id="PDA_v2.g4533.t1"/>
    </source>
</evidence>
<dbReference type="InterPro" id="IPR021109">
    <property type="entry name" value="Peptidase_aspartic_dom_sf"/>
</dbReference>
<sequence>MNYLEEKNMENNNRNFGTLWSHICHLHNRQIDLIKTIIVLDPTAGSRIWLGRNDITASFAGQVLEIKQCTPVIAEEIIWNKQINGTCYNNVPVKWNNNTYFIKSGTTDLTGYSEKVECTNRPVSIFKKDDGQWQSNLGKANVLETPHDPGWHLENHPIQFDSASPFQTESGEIANEQKLLWSYAQKINDVVFQPPVEKKNKLQWIEEAGQAFVEKAPDAIKNFTLFGSWTNFKETLADLKFIIITVILIIGLGGLLIYFYPWISPWCSSCWKHRNRVTRRRSARRRSKSGAPVNTVELESMTKKNSFSYIPPVYNINLTDGKLPYITVQVNGELCETLVDSGAAISIISKQMAEKLNTRIRRMERNGRAANGSRIKFIGKTCVEIEISPVSKAKAEVAIAEDGHCPTDMILGHDLCKMLEVQIDFKAKKINLMGTTIPINVLWEEEVERKLIKKSKVMIPEKVEIKKGDNFLWGYPTTDLKTGTTWLTTQ</sequence>
<feature type="transmembrane region" description="Helical" evidence="5">
    <location>
        <begin position="241"/>
        <end position="263"/>
    </location>
</feature>
<dbReference type="AlphaFoldDB" id="A0A914QLI6"/>
<dbReference type="Proteomes" id="UP000887578">
    <property type="component" value="Unplaced"/>
</dbReference>
<dbReference type="PANTHER" id="PTHR12917">
    <property type="entry name" value="ASPARTYL PROTEASE DDI-RELATED"/>
    <property type="match status" value="1"/>
</dbReference>
<dbReference type="SUPFAM" id="SSF50630">
    <property type="entry name" value="Acid proteases"/>
    <property type="match status" value="1"/>
</dbReference>
<dbReference type="CDD" id="cd00303">
    <property type="entry name" value="retropepsin_like"/>
    <property type="match status" value="1"/>
</dbReference>
<dbReference type="Pfam" id="PF24664">
    <property type="entry name" value="Monjiviricetes_fusion"/>
    <property type="match status" value="1"/>
</dbReference>
<keyword evidence="2" id="KW-0645">Protease</keyword>
<keyword evidence="3" id="KW-0064">Aspartyl protease</keyword>
<evidence type="ECO:0000256" key="3">
    <source>
        <dbReference type="ARBA" id="ARBA00022750"/>
    </source>
</evidence>
<keyword evidence="6" id="KW-1185">Reference proteome</keyword>
<name>A0A914QLI6_9BILA</name>
<dbReference type="Pfam" id="PF13975">
    <property type="entry name" value="gag-asp_proteas"/>
    <property type="match status" value="1"/>
</dbReference>
<reference evidence="7" key="1">
    <citation type="submission" date="2022-11" db="UniProtKB">
        <authorList>
            <consortium name="WormBaseParasite"/>
        </authorList>
    </citation>
    <scope>IDENTIFICATION</scope>
</reference>
<organism evidence="6 7">
    <name type="scientific">Panagrolaimus davidi</name>
    <dbReference type="NCBI Taxonomy" id="227884"/>
    <lineage>
        <taxon>Eukaryota</taxon>
        <taxon>Metazoa</taxon>
        <taxon>Ecdysozoa</taxon>
        <taxon>Nematoda</taxon>
        <taxon>Chromadorea</taxon>
        <taxon>Rhabditida</taxon>
        <taxon>Tylenchina</taxon>
        <taxon>Panagrolaimomorpha</taxon>
        <taxon>Panagrolaimoidea</taxon>
        <taxon>Panagrolaimidae</taxon>
        <taxon>Panagrolaimus</taxon>
    </lineage>
</organism>